<keyword evidence="3" id="KW-1185">Reference proteome</keyword>
<dbReference type="HOGENOM" id="CLU_537755_0_0_1"/>
<dbReference type="Proteomes" id="UP000008281">
    <property type="component" value="Unassembled WGS sequence"/>
</dbReference>
<evidence type="ECO:0000313" key="2">
    <source>
        <dbReference type="EMBL" id="EFO92205.1"/>
    </source>
</evidence>
<evidence type="ECO:0000256" key="1">
    <source>
        <dbReference type="SAM" id="MobiDB-lite"/>
    </source>
</evidence>
<feature type="compositionally biased region" description="Low complexity" evidence="1">
    <location>
        <begin position="7"/>
        <end position="27"/>
    </location>
</feature>
<protein>
    <submittedName>
        <fullName evidence="2">Uncharacterized protein</fullName>
    </submittedName>
</protein>
<accession>E3M5R3</accession>
<dbReference type="EMBL" id="DS268425">
    <property type="protein sequence ID" value="EFO92205.1"/>
    <property type="molecule type" value="Genomic_DNA"/>
</dbReference>
<reference evidence="2" key="1">
    <citation type="submission" date="2007-07" db="EMBL/GenBank/DDBJ databases">
        <title>PCAP assembly of the Caenorhabditis remanei genome.</title>
        <authorList>
            <consortium name="The Caenorhabditis remanei Sequencing Consortium"/>
            <person name="Wilson R.K."/>
        </authorList>
    </citation>
    <scope>NUCLEOTIDE SEQUENCE [LARGE SCALE GENOMIC DNA]</scope>
    <source>
        <strain evidence="2">PB4641</strain>
    </source>
</reference>
<gene>
    <name evidence="2" type="ORF">CRE_10960</name>
</gene>
<name>E3M5R3_CAERE</name>
<sequence>MLSPVQPSSLLPADPSSLPTSLDSPNSAASSHVPPPQKTENGDEVFQERSIFQDAEYFKSQGEKESTSECEIIINGILEGFDDEMRNVVPDMLTTTEVTYFIELWNKLTTWLLIFKLMSDSKNIIDETTIEHQTCRRFFHVSKKFDIDSEAFIQEFDGRYFIQRVIRQIPDASNKLIYLFSSSIDFYMTSDVGIALLVCNGAVQVMKNRISMNRKHTGTRTILYADFLKILDQLERKEKIFQYIEARFKNTALPKKSTYAHFSYQKSTCFLVASLEMCVGIDDVWRILRNHDDQSLTVPEAEQFPLRAISTSLNVLWKNQEKTINTAALMEILELKTLGLPINREGGGSTKELMKCLIRSNANLRRMFTYRCESSEGTIEADVLNIQTLEKDEKEGEGVAYFIRNLKFEVCPPKLAVFVNSPKPSIHCIPLWLERKDETSVKYSLSAFTTETIETTVKHAIAYMKMEHNWSQYNQGKRKAFNFSTTPVECFSFGIFEKETDSNFKID</sequence>
<dbReference type="OrthoDB" id="10620551at2759"/>
<proteinExistence type="predicted"/>
<feature type="region of interest" description="Disordered" evidence="1">
    <location>
        <begin position="1"/>
        <end position="44"/>
    </location>
</feature>
<dbReference type="AlphaFoldDB" id="E3M5R3"/>
<evidence type="ECO:0000313" key="3">
    <source>
        <dbReference type="Proteomes" id="UP000008281"/>
    </source>
</evidence>
<organism evidence="3">
    <name type="scientific">Caenorhabditis remanei</name>
    <name type="common">Caenorhabditis vulgaris</name>
    <dbReference type="NCBI Taxonomy" id="31234"/>
    <lineage>
        <taxon>Eukaryota</taxon>
        <taxon>Metazoa</taxon>
        <taxon>Ecdysozoa</taxon>
        <taxon>Nematoda</taxon>
        <taxon>Chromadorea</taxon>
        <taxon>Rhabditida</taxon>
        <taxon>Rhabditina</taxon>
        <taxon>Rhabditomorpha</taxon>
        <taxon>Rhabditoidea</taxon>
        <taxon>Rhabditidae</taxon>
        <taxon>Peloderinae</taxon>
        <taxon>Caenorhabditis</taxon>
    </lineage>
</organism>
<dbReference type="InParanoid" id="E3M5R3"/>
<dbReference type="STRING" id="31234.E3M5R3"/>